<evidence type="ECO:0000313" key="2">
    <source>
        <dbReference type="Proteomes" id="UP000776700"/>
    </source>
</evidence>
<accession>A0A921T065</accession>
<comment type="caution">
    <text evidence="1">The sequence shown here is derived from an EMBL/GenBank/DDBJ whole genome shotgun (WGS) entry which is preliminary data.</text>
</comment>
<sequence>MYNVCYIYDDSECTDLVFKGYAFLRNFKPVGEFLYYKDEKLLEIYDLQEEVTKFYVNTTISDIKDVLEDCLYYGR</sequence>
<proteinExistence type="predicted"/>
<dbReference type="AlphaFoldDB" id="A0A921T065"/>
<reference evidence="1" key="2">
    <citation type="submission" date="2021-09" db="EMBL/GenBank/DDBJ databases">
        <authorList>
            <person name="Gilroy R."/>
        </authorList>
    </citation>
    <scope>NUCLEOTIDE SEQUENCE</scope>
    <source>
        <strain evidence="1">1277</strain>
    </source>
</reference>
<name>A0A921T065_9FIRM</name>
<reference evidence="1" key="1">
    <citation type="journal article" date="2021" name="PeerJ">
        <title>Extensive microbial diversity within the chicken gut microbiome revealed by metagenomics and culture.</title>
        <authorList>
            <person name="Gilroy R."/>
            <person name="Ravi A."/>
            <person name="Getino M."/>
            <person name="Pursley I."/>
            <person name="Horton D.L."/>
            <person name="Alikhan N.F."/>
            <person name="Baker D."/>
            <person name="Gharbi K."/>
            <person name="Hall N."/>
            <person name="Watson M."/>
            <person name="Adriaenssens E.M."/>
            <person name="Foster-Nyarko E."/>
            <person name="Jarju S."/>
            <person name="Secka A."/>
            <person name="Antonio M."/>
            <person name="Oren A."/>
            <person name="Chaudhuri R.R."/>
            <person name="La Ragione R."/>
            <person name="Hildebrand F."/>
            <person name="Pallen M.J."/>
        </authorList>
    </citation>
    <scope>NUCLEOTIDE SEQUENCE</scope>
    <source>
        <strain evidence="1">1277</strain>
    </source>
</reference>
<organism evidence="1 2">
    <name type="scientific">Romboutsia timonensis</name>
    <dbReference type="NCBI Taxonomy" id="1776391"/>
    <lineage>
        <taxon>Bacteria</taxon>
        <taxon>Bacillati</taxon>
        <taxon>Bacillota</taxon>
        <taxon>Clostridia</taxon>
        <taxon>Peptostreptococcales</taxon>
        <taxon>Peptostreptococcaceae</taxon>
        <taxon>Romboutsia</taxon>
    </lineage>
</organism>
<evidence type="ECO:0000313" key="1">
    <source>
        <dbReference type="EMBL" id="HJG97223.1"/>
    </source>
</evidence>
<dbReference type="EMBL" id="DYUB01000283">
    <property type="protein sequence ID" value="HJG97223.1"/>
    <property type="molecule type" value="Genomic_DNA"/>
</dbReference>
<protein>
    <submittedName>
        <fullName evidence="1">Uncharacterized protein</fullName>
    </submittedName>
</protein>
<gene>
    <name evidence="1" type="ORF">K8V90_08995</name>
</gene>
<dbReference type="Proteomes" id="UP000776700">
    <property type="component" value="Unassembled WGS sequence"/>
</dbReference>